<protein>
    <recommendedName>
        <fullName evidence="4">Glycine zipper 2TM domain-containing protein</fullName>
    </recommendedName>
</protein>
<evidence type="ECO:0000256" key="1">
    <source>
        <dbReference type="SAM" id="MobiDB-lite"/>
    </source>
</evidence>
<dbReference type="GeneID" id="70184816"/>
<evidence type="ECO:0000313" key="3">
    <source>
        <dbReference type="Proteomes" id="UP000756346"/>
    </source>
</evidence>
<accession>A0A9P8XVW9</accession>
<feature type="compositionally biased region" description="Basic and acidic residues" evidence="1">
    <location>
        <begin position="1"/>
        <end position="23"/>
    </location>
</feature>
<feature type="region of interest" description="Disordered" evidence="1">
    <location>
        <begin position="1"/>
        <end position="124"/>
    </location>
</feature>
<reference evidence="2" key="1">
    <citation type="journal article" date="2021" name="Nat. Commun.">
        <title>Genetic determinants of endophytism in the Arabidopsis root mycobiome.</title>
        <authorList>
            <person name="Mesny F."/>
            <person name="Miyauchi S."/>
            <person name="Thiergart T."/>
            <person name="Pickel B."/>
            <person name="Atanasova L."/>
            <person name="Karlsson M."/>
            <person name="Huettel B."/>
            <person name="Barry K.W."/>
            <person name="Haridas S."/>
            <person name="Chen C."/>
            <person name="Bauer D."/>
            <person name="Andreopoulos W."/>
            <person name="Pangilinan J."/>
            <person name="LaButti K."/>
            <person name="Riley R."/>
            <person name="Lipzen A."/>
            <person name="Clum A."/>
            <person name="Drula E."/>
            <person name="Henrissat B."/>
            <person name="Kohler A."/>
            <person name="Grigoriev I.V."/>
            <person name="Martin F.M."/>
            <person name="Hacquard S."/>
        </authorList>
    </citation>
    <scope>NUCLEOTIDE SEQUENCE</scope>
    <source>
        <strain evidence="2">MPI-CAGE-CH-0230</strain>
    </source>
</reference>
<proteinExistence type="predicted"/>
<evidence type="ECO:0000313" key="2">
    <source>
        <dbReference type="EMBL" id="KAH7021124.1"/>
    </source>
</evidence>
<dbReference type="EMBL" id="JAGTJQ010000010">
    <property type="protein sequence ID" value="KAH7021124.1"/>
    <property type="molecule type" value="Genomic_DNA"/>
</dbReference>
<keyword evidence="3" id="KW-1185">Reference proteome</keyword>
<dbReference type="OrthoDB" id="4779214at2759"/>
<sequence length="309" mass="34811">MPRYVDDHDRRDQPSGRQRDRSADLAYSHEPATPYPHTIRMVDNDAPPMTMPGAPAYGYSPPPLDQQGPHYGAVSRSRQLDVPRSQARPRSMPPEDDHYRARSPRRTRRRSGSGSDYSDNDGPKSPMDRALLFVNDNFSSSTAGLGVSVLGALVGGLAAREAVEVTGKQGRRHHHDDPDYKRNQMIGTVVGAAVGALGANAFEKRIENNRERERRREQEWERHRWPADRVLERREVVARSRSRGGDHGSGQWRGRNPIDGRPRSRGTGVERKVDDDDGGSWESVQDWVYDDRKSGGLPDRRADVPDHHH</sequence>
<dbReference type="Proteomes" id="UP000756346">
    <property type="component" value="Unassembled WGS sequence"/>
</dbReference>
<feature type="compositionally biased region" description="Basic and acidic residues" evidence="1">
    <location>
        <begin position="256"/>
        <end position="274"/>
    </location>
</feature>
<feature type="compositionally biased region" description="Basic and acidic residues" evidence="1">
    <location>
        <begin position="289"/>
        <end position="309"/>
    </location>
</feature>
<name>A0A9P8XVW9_9PEZI</name>
<gene>
    <name evidence="2" type="ORF">B0I36DRAFT_333823</name>
</gene>
<dbReference type="RefSeq" id="XP_046007325.1">
    <property type="nucleotide sequence ID" value="XM_046155270.1"/>
</dbReference>
<feature type="compositionally biased region" description="Basic and acidic residues" evidence="1">
    <location>
        <begin position="236"/>
        <end position="246"/>
    </location>
</feature>
<feature type="region of interest" description="Disordered" evidence="1">
    <location>
        <begin position="236"/>
        <end position="309"/>
    </location>
</feature>
<dbReference type="AlphaFoldDB" id="A0A9P8XVW9"/>
<evidence type="ECO:0008006" key="4">
    <source>
        <dbReference type="Google" id="ProtNLM"/>
    </source>
</evidence>
<comment type="caution">
    <text evidence="2">The sequence shown here is derived from an EMBL/GenBank/DDBJ whole genome shotgun (WGS) entry which is preliminary data.</text>
</comment>
<organism evidence="2 3">
    <name type="scientific">Microdochium trichocladiopsis</name>
    <dbReference type="NCBI Taxonomy" id="1682393"/>
    <lineage>
        <taxon>Eukaryota</taxon>
        <taxon>Fungi</taxon>
        <taxon>Dikarya</taxon>
        <taxon>Ascomycota</taxon>
        <taxon>Pezizomycotina</taxon>
        <taxon>Sordariomycetes</taxon>
        <taxon>Xylariomycetidae</taxon>
        <taxon>Xylariales</taxon>
        <taxon>Microdochiaceae</taxon>
        <taxon>Microdochium</taxon>
    </lineage>
</organism>
<feature type="compositionally biased region" description="Basic residues" evidence="1">
    <location>
        <begin position="101"/>
        <end position="111"/>
    </location>
</feature>